<accession>A0A2V1D4D1</accession>
<gene>
    <name evidence="1" type="ORF">DM02DRAFT_259697</name>
</gene>
<evidence type="ECO:0000313" key="1">
    <source>
        <dbReference type="EMBL" id="PVH92907.1"/>
    </source>
</evidence>
<dbReference type="AlphaFoldDB" id="A0A2V1D4D1"/>
<evidence type="ECO:0000313" key="2">
    <source>
        <dbReference type="Proteomes" id="UP000244855"/>
    </source>
</evidence>
<proteinExistence type="predicted"/>
<dbReference type="Proteomes" id="UP000244855">
    <property type="component" value="Unassembled WGS sequence"/>
</dbReference>
<keyword evidence="2" id="KW-1185">Reference proteome</keyword>
<organism evidence="1 2">
    <name type="scientific">Periconia macrospinosa</name>
    <dbReference type="NCBI Taxonomy" id="97972"/>
    <lineage>
        <taxon>Eukaryota</taxon>
        <taxon>Fungi</taxon>
        <taxon>Dikarya</taxon>
        <taxon>Ascomycota</taxon>
        <taxon>Pezizomycotina</taxon>
        <taxon>Dothideomycetes</taxon>
        <taxon>Pleosporomycetidae</taxon>
        <taxon>Pleosporales</taxon>
        <taxon>Massarineae</taxon>
        <taxon>Periconiaceae</taxon>
        <taxon>Periconia</taxon>
    </lineage>
</organism>
<reference evidence="1 2" key="1">
    <citation type="journal article" date="2018" name="Sci. Rep.">
        <title>Comparative genomics provides insights into the lifestyle and reveals functional heterogeneity of dark septate endophytic fungi.</title>
        <authorList>
            <person name="Knapp D.G."/>
            <person name="Nemeth J.B."/>
            <person name="Barry K."/>
            <person name="Hainaut M."/>
            <person name="Henrissat B."/>
            <person name="Johnson J."/>
            <person name="Kuo A."/>
            <person name="Lim J.H.P."/>
            <person name="Lipzen A."/>
            <person name="Nolan M."/>
            <person name="Ohm R.A."/>
            <person name="Tamas L."/>
            <person name="Grigoriev I.V."/>
            <person name="Spatafora J.W."/>
            <person name="Nagy L.G."/>
            <person name="Kovacs G.M."/>
        </authorList>
    </citation>
    <scope>NUCLEOTIDE SEQUENCE [LARGE SCALE GENOMIC DNA]</scope>
    <source>
        <strain evidence="1 2">DSE2036</strain>
    </source>
</reference>
<dbReference type="EMBL" id="KZ805634">
    <property type="protein sequence ID" value="PVH92907.1"/>
    <property type="molecule type" value="Genomic_DNA"/>
</dbReference>
<sequence length="59" mass="6554">MPTVAANSGGKNCQKHHVPSSTVVIKSAKWQGLRWWQQCSCEKVADPHRPRPCKRGDGL</sequence>
<name>A0A2V1D4D1_9PLEO</name>
<protein>
    <submittedName>
        <fullName evidence="1">Uncharacterized protein</fullName>
    </submittedName>
</protein>